<reference evidence="2" key="1">
    <citation type="journal article" date="2021" name="Front. Microbiol.">
        <title>Comprehensive Comparative Genomics and Phenotyping of Methylobacterium Species.</title>
        <authorList>
            <person name="Alessa O."/>
            <person name="Ogura Y."/>
            <person name="Fujitani Y."/>
            <person name="Takami H."/>
            <person name="Hayashi T."/>
            <person name="Sahin N."/>
            <person name="Tani A."/>
        </authorList>
    </citation>
    <scope>NUCLEOTIDE SEQUENCE</scope>
    <source>
        <strain evidence="2">DSM 14458</strain>
    </source>
</reference>
<sequence length="840" mass="96010">MYNQTQNTGRLAASDEILDNNTHEWQSKDCVFYYDSRRAGGGKTYDIVSAACQRAARGQKCLIVQPTTRLIDETFQEVSFRFPLITVHKFHSDDGNSVNVSSRVMAYLNNADLGGVVLFVSHRTLINLPYFHRRKDWAVFLDECPNAFETFDDRLPVNHTIITDHVQLVDFASAYSRVEVTNHHALSMTARNQSQDSILAQVQDLAKILVSPNYDSYVNIEKFETLKRKSSNDGRLSIFSILSPNLLRGFDRVTISAARFEDTFAYHHWSKSGIKLKKSRELHSDTTSLIHPYNPSIAIYYGYEVRYSKYLRDRLGGDNTPIIAAATKRLGNDRFVRVENNDVKLTSPLGKLAGDNLIPGISHGLNCYKDIHHAVTIIAANQTPEASRFLREYFDFDDDKQFTAFTNHSVYQAICRTSIRQNDQAHNKIWIVASKDTADWLSEIFPGSRVESLGLVQPVRKQVGRKRTHKTDNERKNASKNRSRVELSLASGFAQNIDASYFQGIDYLENGDESAIKDISHFVARFRASYFRDYFSTDPYVICKTESQFITYLRDHSKNVYTSKNEIPCVSGAMFDVNKSTDTNRGNINVEFVRGIWIDIEKGTMTHGDFSRSFPLLHFVAYNTFSHTKDRPRFRIYIPTSRVMTDYEYRLVYAEIIYVLESKGYRSQKLLDAACRKTLEGIYHGIDHLPHPCAVFALPCQAQDQSGSFFKEYKGDCRMALDVDSWLINRIAPDDDELIGSAFDNLDEDGDLTITPDQQAGIDASMNEWYRVGVLPGEGHDALFALYHSLYAMKLHPRAISERLSEAARSACSPKDRQRQADRLMTGLRRWHQSRHHHFL</sequence>
<feature type="region of interest" description="Disordered" evidence="1">
    <location>
        <begin position="463"/>
        <end position="482"/>
    </location>
</feature>
<comment type="caution">
    <text evidence="2">The sequence shown here is derived from an EMBL/GenBank/DDBJ whole genome shotgun (WGS) entry which is preliminary data.</text>
</comment>
<name>A0ABQ4UTN3_9HYPH</name>
<proteinExistence type="predicted"/>
<accession>A0ABQ4UTN3</accession>
<organism evidence="2 3">
    <name type="scientific">Methylorubrum suomiense</name>
    <dbReference type="NCBI Taxonomy" id="144191"/>
    <lineage>
        <taxon>Bacteria</taxon>
        <taxon>Pseudomonadati</taxon>
        <taxon>Pseudomonadota</taxon>
        <taxon>Alphaproteobacteria</taxon>
        <taxon>Hyphomicrobiales</taxon>
        <taxon>Methylobacteriaceae</taxon>
        <taxon>Methylorubrum</taxon>
    </lineage>
</organism>
<dbReference type="Proteomes" id="UP001055093">
    <property type="component" value="Unassembled WGS sequence"/>
</dbReference>
<evidence type="ECO:0000313" key="3">
    <source>
        <dbReference type="Proteomes" id="UP001055093"/>
    </source>
</evidence>
<evidence type="ECO:0000313" key="2">
    <source>
        <dbReference type="EMBL" id="GJE75508.1"/>
    </source>
</evidence>
<protein>
    <submittedName>
        <fullName evidence="2">Uncharacterized protein</fullName>
    </submittedName>
</protein>
<reference evidence="2" key="2">
    <citation type="submission" date="2021-08" db="EMBL/GenBank/DDBJ databases">
        <authorList>
            <person name="Tani A."/>
            <person name="Ola A."/>
            <person name="Ogura Y."/>
            <person name="Katsura K."/>
            <person name="Hayashi T."/>
        </authorList>
    </citation>
    <scope>NUCLEOTIDE SEQUENCE</scope>
    <source>
        <strain evidence="2">DSM 14458</strain>
    </source>
</reference>
<evidence type="ECO:0000256" key="1">
    <source>
        <dbReference type="SAM" id="MobiDB-lite"/>
    </source>
</evidence>
<dbReference type="SUPFAM" id="SSF52540">
    <property type="entry name" value="P-loop containing nucleoside triphosphate hydrolases"/>
    <property type="match status" value="1"/>
</dbReference>
<gene>
    <name evidence="2" type="ORF">BGCPKDLD_2092</name>
</gene>
<dbReference type="InterPro" id="IPR027417">
    <property type="entry name" value="P-loop_NTPase"/>
</dbReference>
<dbReference type="RefSeq" id="WP_238307943.1">
    <property type="nucleotide sequence ID" value="NZ_BPRE01000005.1"/>
</dbReference>
<keyword evidence="3" id="KW-1185">Reference proteome</keyword>
<dbReference type="EMBL" id="BPRE01000005">
    <property type="protein sequence ID" value="GJE75508.1"/>
    <property type="molecule type" value="Genomic_DNA"/>
</dbReference>